<name>A0ABD1IJ00_SALDI</name>
<dbReference type="InterPro" id="IPR011990">
    <property type="entry name" value="TPR-like_helical_dom_sf"/>
</dbReference>
<dbReference type="InterPro" id="IPR051616">
    <property type="entry name" value="Cul2-RING_E3_ligase_SR"/>
</dbReference>
<gene>
    <name evidence="2" type="ORF">AAHA92_00281</name>
</gene>
<dbReference type="PANTHER" id="PTHR46224:SF6">
    <property type="entry name" value="ANKYRIN REPEAT FAMILY PROTEIN"/>
    <property type="match status" value="1"/>
</dbReference>
<dbReference type="Pfam" id="PF12796">
    <property type="entry name" value="Ank_2"/>
    <property type="match status" value="3"/>
</dbReference>
<dbReference type="PRINTS" id="PR01415">
    <property type="entry name" value="ANKYRIN"/>
</dbReference>
<evidence type="ECO:0000256" key="1">
    <source>
        <dbReference type="PROSITE-ProRule" id="PRU00023"/>
    </source>
</evidence>
<dbReference type="Proteomes" id="UP001567538">
    <property type="component" value="Unassembled WGS sequence"/>
</dbReference>
<comment type="caution">
    <text evidence="2">The sequence shown here is derived from an EMBL/GenBank/DDBJ whole genome shotgun (WGS) entry which is preliminary data.</text>
</comment>
<dbReference type="InterPro" id="IPR002110">
    <property type="entry name" value="Ankyrin_rpt"/>
</dbReference>
<reference evidence="2 3" key="1">
    <citation type="submission" date="2024-06" db="EMBL/GenBank/DDBJ databases">
        <title>A chromosome level genome sequence of Diviner's sage (Salvia divinorum).</title>
        <authorList>
            <person name="Ford S.A."/>
            <person name="Ro D.-K."/>
            <person name="Ness R.W."/>
            <person name="Phillips M.A."/>
        </authorList>
    </citation>
    <scope>NUCLEOTIDE SEQUENCE [LARGE SCALE GENOMIC DNA]</scope>
    <source>
        <strain evidence="2">SAF-2024a</strain>
        <tissue evidence="2">Leaf</tissue>
    </source>
</reference>
<organism evidence="2 3">
    <name type="scientific">Salvia divinorum</name>
    <name type="common">Maria pastora</name>
    <name type="synonym">Diviner's sage</name>
    <dbReference type="NCBI Taxonomy" id="28513"/>
    <lineage>
        <taxon>Eukaryota</taxon>
        <taxon>Viridiplantae</taxon>
        <taxon>Streptophyta</taxon>
        <taxon>Embryophyta</taxon>
        <taxon>Tracheophyta</taxon>
        <taxon>Spermatophyta</taxon>
        <taxon>Magnoliopsida</taxon>
        <taxon>eudicotyledons</taxon>
        <taxon>Gunneridae</taxon>
        <taxon>Pentapetalae</taxon>
        <taxon>asterids</taxon>
        <taxon>lamiids</taxon>
        <taxon>Lamiales</taxon>
        <taxon>Lamiaceae</taxon>
        <taxon>Nepetoideae</taxon>
        <taxon>Mentheae</taxon>
        <taxon>Salviinae</taxon>
        <taxon>Salvia</taxon>
        <taxon>Salvia subgen. Calosphace</taxon>
    </lineage>
</organism>
<dbReference type="PROSITE" id="PS50297">
    <property type="entry name" value="ANK_REP_REGION"/>
    <property type="match status" value="2"/>
</dbReference>
<dbReference type="SMART" id="SM00248">
    <property type="entry name" value="ANK"/>
    <property type="match status" value="6"/>
</dbReference>
<dbReference type="InterPro" id="IPR036770">
    <property type="entry name" value="Ankyrin_rpt-contain_sf"/>
</dbReference>
<dbReference type="PROSITE" id="PS50088">
    <property type="entry name" value="ANK_REPEAT"/>
    <property type="match status" value="3"/>
</dbReference>
<evidence type="ECO:0000313" key="3">
    <source>
        <dbReference type="Proteomes" id="UP001567538"/>
    </source>
</evidence>
<proteinExistence type="predicted"/>
<dbReference type="PANTHER" id="PTHR46224">
    <property type="entry name" value="ANKYRIN REPEAT FAMILY PROTEIN"/>
    <property type="match status" value="1"/>
</dbReference>
<dbReference type="AlphaFoldDB" id="A0ABD1IJ00"/>
<sequence length="438" mass="48657">MASSSSEIGAAIIKAGASGDLKQLKAIRNKVNDEWEFRKICDEYSDFSTGRTVLHHAVGIGHFEICKFLINSVGVCINALTYKRDTPLAEAAKGEHVKIAEFLVKHDAKISIPNIEGLTALHYAALNGNRELVELLVMAGAFIDADSADGTPLQISISRGNVETVKFLLSHGSKPEFSCAVVDTPLICAVKSRSFECMRLLLEATANPNFYHAGLNTLASAVKEGDTKFLKYLLKAKADPNSSNKDIYKPIEEAAMVHNRAAVEILFPVTERLAHYPNWTVDGIMKGVHSEQFKTMIEKRMTRRLTALDLGGLRDASNKDYYRAIYKYRLASYVDPSNTTWISKRSLWEACMGKCMHALLDAEKWIRLKPELPVPIPHHGGDSAASVNEIFKKFLYAGLALSLDPYNEAICDAFRVTLFGYFAWLIQMSSPDEILRFS</sequence>
<keyword evidence="3" id="KW-1185">Reference proteome</keyword>
<feature type="repeat" description="ANK" evidence="1">
    <location>
        <begin position="116"/>
        <end position="148"/>
    </location>
</feature>
<dbReference type="EMBL" id="JBEAFC010000001">
    <property type="protein sequence ID" value="KAL1568699.1"/>
    <property type="molecule type" value="Genomic_DNA"/>
</dbReference>
<dbReference type="SUPFAM" id="SSF48403">
    <property type="entry name" value="Ankyrin repeat"/>
    <property type="match status" value="1"/>
</dbReference>
<dbReference type="SUPFAM" id="SSF48452">
    <property type="entry name" value="TPR-like"/>
    <property type="match status" value="1"/>
</dbReference>
<feature type="repeat" description="ANK" evidence="1">
    <location>
        <begin position="148"/>
        <end position="180"/>
    </location>
</feature>
<accession>A0ABD1IJ00</accession>
<keyword evidence="1" id="KW-0040">ANK repeat</keyword>
<dbReference type="Gene3D" id="1.25.40.20">
    <property type="entry name" value="Ankyrin repeat-containing domain"/>
    <property type="match status" value="3"/>
</dbReference>
<protein>
    <submittedName>
        <fullName evidence="2">Ankyrin repeat and SOCS box protein 2-like isoform X1</fullName>
    </submittedName>
</protein>
<evidence type="ECO:0000313" key="2">
    <source>
        <dbReference type="EMBL" id="KAL1568699.1"/>
    </source>
</evidence>
<feature type="repeat" description="ANK" evidence="1">
    <location>
        <begin position="213"/>
        <end position="245"/>
    </location>
</feature>